<keyword evidence="2" id="KW-1185">Reference proteome</keyword>
<dbReference type="InParanoid" id="A0A061FNG7"/>
<organism evidence="1 2">
    <name type="scientific">Theobroma cacao</name>
    <name type="common">Cacao</name>
    <name type="synonym">Cocoa</name>
    <dbReference type="NCBI Taxonomy" id="3641"/>
    <lineage>
        <taxon>Eukaryota</taxon>
        <taxon>Viridiplantae</taxon>
        <taxon>Streptophyta</taxon>
        <taxon>Embryophyta</taxon>
        <taxon>Tracheophyta</taxon>
        <taxon>Spermatophyta</taxon>
        <taxon>Magnoliopsida</taxon>
        <taxon>eudicotyledons</taxon>
        <taxon>Gunneridae</taxon>
        <taxon>Pentapetalae</taxon>
        <taxon>rosids</taxon>
        <taxon>malvids</taxon>
        <taxon>Malvales</taxon>
        <taxon>Malvaceae</taxon>
        <taxon>Byttnerioideae</taxon>
        <taxon>Theobroma</taxon>
    </lineage>
</organism>
<dbReference type="AlphaFoldDB" id="A0A061FNG7"/>
<gene>
    <name evidence="1" type="ORF">TCM_042791</name>
</gene>
<protein>
    <submittedName>
        <fullName evidence="1">Uncharacterized protein</fullName>
    </submittedName>
</protein>
<reference evidence="1 2" key="1">
    <citation type="journal article" date="2013" name="Genome Biol.">
        <title>The genome sequence of the most widely cultivated cacao type and its use to identify candidate genes regulating pod color.</title>
        <authorList>
            <person name="Motamayor J.C."/>
            <person name="Mockaitis K."/>
            <person name="Schmutz J."/>
            <person name="Haiminen N."/>
            <person name="Iii D.L."/>
            <person name="Cornejo O."/>
            <person name="Findley S.D."/>
            <person name="Zheng P."/>
            <person name="Utro F."/>
            <person name="Royaert S."/>
            <person name="Saski C."/>
            <person name="Jenkins J."/>
            <person name="Podicheti R."/>
            <person name="Zhao M."/>
            <person name="Scheffler B.E."/>
            <person name="Stack J.C."/>
            <person name="Feltus F.A."/>
            <person name="Mustiga G.M."/>
            <person name="Amores F."/>
            <person name="Phillips W."/>
            <person name="Marelli J.P."/>
            <person name="May G.D."/>
            <person name="Shapiro H."/>
            <person name="Ma J."/>
            <person name="Bustamante C.D."/>
            <person name="Schnell R.J."/>
            <person name="Main D."/>
            <person name="Gilbert D."/>
            <person name="Parida L."/>
            <person name="Kuhn D.N."/>
        </authorList>
    </citation>
    <scope>NUCLEOTIDE SEQUENCE [LARGE SCALE GENOMIC DNA]</scope>
    <source>
        <strain evidence="2">cv. Matina 1-6</strain>
    </source>
</reference>
<dbReference type="EMBL" id="CM001888">
    <property type="protein sequence ID" value="EOY18177.1"/>
    <property type="molecule type" value="Genomic_DNA"/>
</dbReference>
<proteinExistence type="predicted"/>
<dbReference type="Gramene" id="EOY18177">
    <property type="protein sequence ID" value="EOY18177"/>
    <property type="gene ID" value="TCM_042791"/>
</dbReference>
<name>A0A061FNG7_THECC</name>
<evidence type="ECO:0000313" key="2">
    <source>
        <dbReference type="Proteomes" id="UP000026915"/>
    </source>
</evidence>
<dbReference type="HOGENOM" id="CLU_2982947_0_0_1"/>
<accession>A0A061FNG7</accession>
<dbReference type="Proteomes" id="UP000026915">
    <property type="component" value="Chromosome 10"/>
</dbReference>
<evidence type="ECO:0000313" key="1">
    <source>
        <dbReference type="EMBL" id="EOY18177.1"/>
    </source>
</evidence>
<sequence>MVQIFFLIFPCNFSPPSFCSLTSLFHLFLCLDMLIILHFSRALTMAVFGKPVFWQFLD</sequence>